<dbReference type="Proteomes" id="UP000233293">
    <property type="component" value="Unassembled WGS sequence"/>
</dbReference>
<organism evidence="1 2">
    <name type="scientific">Telmatospirillum siberiense</name>
    <dbReference type="NCBI Taxonomy" id="382514"/>
    <lineage>
        <taxon>Bacteria</taxon>
        <taxon>Pseudomonadati</taxon>
        <taxon>Pseudomonadota</taxon>
        <taxon>Alphaproteobacteria</taxon>
        <taxon>Rhodospirillales</taxon>
        <taxon>Rhodospirillaceae</taxon>
        <taxon>Telmatospirillum</taxon>
    </lineage>
</organism>
<sequence length="59" mass="6717">MWSLLTPTQCVRFTNSEEVKSLLAHDNTPPTRGGFRGSLGGFGTEELEEWQRMVHWPTP</sequence>
<dbReference type="AlphaFoldDB" id="A0A2N3PUS9"/>
<evidence type="ECO:0000313" key="1">
    <source>
        <dbReference type="EMBL" id="PKU24153.1"/>
    </source>
</evidence>
<dbReference type="EMBL" id="PIUM01000013">
    <property type="protein sequence ID" value="PKU24153.1"/>
    <property type="molecule type" value="Genomic_DNA"/>
</dbReference>
<reference evidence="2" key="1">
    <citation type="submission" date="2017-12" db="EMBL/GenBank/DDBJ databases">
        <title>Draft genome sequence of Telmatospirillum siberiense 26-4b1T, an acidotolerant peatland alphaproteobacterium potentially involved in sulfur cycling.</title>
        <authorList>
            <person name="Hausmann B."/>
            <person name="Pjevac P."/>
            <person name="Schreck K."/>
            <person name="Herbold C.W."/>
            <person name="Daims H."/>
            <person name="Wagner M."/>
            <person name="Pester M."/>
            <person name="Loy A."/>
        </authorList>
    </citation>
    <scope>NUCLEOTIDE SEQUENCE [LARGE SCALE GENOMIC DNA]</scope>
    <source>
        <strain evidence="2">26-4b1</strain>
    </source>
</reference>
<protein>
    <submittedName>
        <fullName evidence="1">Uncharacterized protein</fullName>
    </submittedName>
</protein>
<evidence type="ECO:0000313" key="2">
    <source>
        <dbReference type="Proteomes" id="UP000233293"/>
    </source>
</evidence>
<comment type="caution">
    <text evidence="1">The sequence shown here is derived from an EMBL/GenBank/DDBJ whole genome shotgun (WGS) entry which is preliminary data.</text>
</comment>
<keyword evidence="2" id="KW-1185">Reference proteome</keyword>
<accession>A0A2N3PUS9</accession>
<gene>
    <name evidence="1" type="ORF">CWS72_12505</name>
</gene>
<proteinExistence type="predicted"/>
<name>A0A2N3PUS9_9PROT</name>